<name>A0ABQ8SGR0_PERAM</name>
<proteinExistence type="predicted"/>
<protein>
    <recommendedName>
        <fullName evidence="1">DUF7869 domain-containing protein</fullName>
    </recommendedName>
</protein>
<evidence type="ECO:0000313" key="2">
    <source>
        <dbReference type="EMBL" id="KAJ4433148.1"/>
    </source>
</evidence>
<dbReference type="InterPro" id="IPR057191">
    <property type="entry name" value="DUF7869"/>
</dbReference>
<evidence type="ECO:0000259" key="1">
    <source>
        <dbReference type="Pfam" id="PF25273"/>
    </source>
</evidence>
<accession>A0ABQ8SGR0</accession>
<dbReference type="Pfam" id="PF25273">
    <property type="entry name" value="DUF7869"/>
    <property type="match status" value="1"/>
</dbReference>
<comment type="caution">
    <text evidence="2">The sequence shown here is derived from an EMBL/GenBank/DDBJ whole genome shotgun (WGS) entry which is preliminary data.</text>
</comment>
<reference evidence="2 3" key="1">
    <citation type="journal article" date="2022" name="Allergy">
        <title>Genome assembly and annotation of Periplaneta americana reveal a comprehensive cockroach allergen profile.</title>
        <authorList>
            <person name="Wang L."/>
            <person name="Xiong Q."/>
            <person name="Saelim N."/>
            <person name="Wang L."/>
            <person name="Nong W."/>
            <person name="Wan A.T."/>
            <person name="Shi M."/>
            <person name="Liu X."/>
            <person name="Cao Q."/>
            <person name="Hui J.H.L."/>
            <person name="Sookrung N."/>
            <person name="Leung T.F."/>
            <person name="Tungtrongchitr A."/>
            <person name="Tsui S.K.W."/>
        </authorList>
    </citation>
    <scope>NUCLEOTIDE SEQUENCE [LARGE SCALE GENOMIC DNA]</scope>
    <source>
        <strain evidence="2">PWHHKU_190912</strain>
    </source>
</reference>
<dbReference type="Proteomes" id="UP001148838">
    <property type="component" value="Unassembled WGS sequence"/>
</dbReference>
<evidence type="ECO:0000313" key="3">
    <source>
        <dbReference type="Proteomes" id="UP001148838"/>
    </source>
</evidence>
<sequence length="243" mass="28182">MRHEVQSSVSGKKKEETRAALIAHKIRAKTFYKMLKETSHNFVTLCFDLQQVQPLPKLSINVENKSPNFYCWTENQAGRGAKEVASALTNFLSRQNFDEAVSTIRLFSDWCGGQNRNSIVVHALYWWLLQKSPQSVKEICMVFPVRGHSYLPADRAFGIIEKELRRHSEILTPEDYHNLYRNVGKVSVLGLDWKVQDFKAFISKLHKLEGISSMKRRFWNDLAFILCFERCDCLNKEEGFGMI</sequence>
<organism evidence="2 3">
    <name type="scientific">Periplaneta americana</name>
    <name type="common">American cockroach</name>
    <name type="synonym">Blatta americana</name>
    <dbReference type="NCBI Taxonomy" id="6978"/>
    <lineage>
        <taxon>Eukaryota</taxon>
        <taxon>Metazoa</taxon>
        <taxon>Ecdysozoa</taxon>
        <taxon>Arthropoda</taxon>
        <taxon>Hexapoda</taxon>
        <taxon>Insecta</taxon>
        <taxon>Pterygota</taxon>
        <taxon>Neoptera</taxon>
        <taxon>Polyneoptera</taxon>
        <taxon>Dictyoptera</taxon>
        <taxon>Blattodea</taxon>
        <taxon>Blattoidea</taxon>
        <taxon>Blattidae</taxon>
        <taxon>Blattinae</taxon>
        <taxon>Periplaneta</taxon>
    </lineage>
</organism>
<dbReference type="PANTHER" id="PTHR34415">
    <property type="entry name" value="INTEGRASE CATALYTIC DOMAIN-CONTAINING PROTEIN"/>
    <property type="match status" value="1"/>
</dbReference>
<feature type="domain" description="DUF7869" evidence="1">
    <location>
        <begin position="76"/>
        <end position="212"/>
    </location>
</feature>
<gene>
    <name evidence="2" type="ORF">ANN_15405</name>
</gene>
<dbReference type="PANTHER" id="PTHR34415:SF1">
    <property type="entry name" value="INTEGRASE CATALYTIC DOMAIN-CONTAINING PROTEIN"/>
    <property type="match status" value="1"/>
</dbReference>
<keyword evidence="3" id="KW-1185">Reference proteome</keyword>
<dbReference type="EMBL" id="JAJSOF020000027">
    <property type="protein sequence ID" value="KAJ4433148.1"/>
    <property type="molecule type" value="Genomic_DNA"/>
</dbReference>